<dbReference type="EMBL" id="BGPR01001965">
    <property type="protein sequence ID" value="GBM65217.1"/>
    <property type="molecule type" value="Genomic_DNA"/>
</dbReference>
<proteinExistence type="predicted"/>
<dbReference type="OrthoDB" id="9971063at2759"/>
<protein>
    <submittedName>
        <fullName evidence="1">Uncharacterized protein</fullName>
    </submittedName>
</protein>
<dbReference type="Proteomes" id="UP000499080">
    <property type="component" value="Unassembled WGS sequence"/>
</dbReference>
<comment type="caution">
    <text evidence="1">The sequence shown here is derived from an EMBL/GenBank/DDBJ whole genome shotgun (WGS) entry which is preliminary data.</text>
</comment>
<dbReference type="GO" id="GO:0003676">
    <property type="term" value="F:nucleic acid binding"/>
    <property type="evidence" value="ECO:0007669"/>
    <property type="project" value="InterPro"/>
</dbReference>
<organism evidence="1 2">
    <name type="scientific">Araneus ventricosus</name>
    <name type="common">Orbweaver spider</name>
    <name type="synonym">Epeira ventricosa</name>
    <dbReference type="NCBI Taxonomy" id="182803"/>
    <lineage>
        <taxon>Eukaryota</taxon>
        <taxon>Metazoa</taxon>
        <taxon>Ecdysozoa</taxon>
        <taxon>Arthropoda</taxon>
        <taxon>Chelicerata</taxon>
        <taxon>Arachnida</taxon>
        <taxon>Araneae</taxon>
        <taxon>Araneomorphae</taxon>
        <taxon>Entelegynae</taxon>
        <taxon>Araneoidea</taxon>
        <taxon>Araneidae</taxon>
        <taxon>Araneus</taxon>
    </lineage>
</organism>
<accession>A0A4Y2HIS4</accession>
<evidence type="ECO:0000313" key="2">
    <source>
        <dbReference type="Proteomes" id="UP000499080"/>
    </source>
</evidence>
<reference evidence="1 2" key="1">
    <citation type="journal article" date="2019" name="Sci. Rep.">
        <title>Orb-weaving spider Araneus ventricosus genome elucidates the spidroin gene catalogue.</title>
        <authorList>
            <person name="Kono N."/>
            <person name="Nakamura H."/>
            <person name="Ohtoshi R."/>
            <person name="Moran D.A.P."/>
            <person name="Shinohara A."/>
            <person name="Yoshida Y."/>
            <person name="Fujiwara M."/>
            <person name="Mori M."/>
            <person name="Tomita M."/>
            <person name="Arakawa K."/>
        </authorList>
    </citation>
    <scope>NUCLEOTIDE SEQUENCE [LARGE SCALE GENOMIC DNA]</scope>
</reference>
<keyword evidence="2" id="KW-1185">Reference proteome</keyword>
<sequence length="113" mass="13213">MEDLLQRVMFSDEATFHESGIVNRHNTRIWGLENPHAVQARDSPKALDWKRDPIPWLPRSPDVTPLDFFLWGFVKSIVYQSPIRDTDELKSRITATIQTVDSAMLHRTWLEIL</sequence>
<dbReference type="PANTHER" id="PTHR47326">
    <property type="entry name" value="TRANSPOSABLE ELEMENT TC3 TRANSPOSASE-LIKE PROTEIN"/>
    <property type="match status" value="1"/>
</dbReference>
<evidence type="ECO:0000313" key="1">
    <source>
        <dbReference type="EMBL" id="GBM65217.1"/>
    </source>
</evidence>
<dbReference type="Gene3D" id="3.30.420.10">
    <property type="entry name" value="Ribonuclease H-like superfamily/Ribonuclease H"/>
    <property type="match status" value="1"/>
</dbReference>
<dbReference type="AlphaFoldDB" id="A0A4Y2HIS4"/>
<gene>
    <name evidence="1" type="ORF">AVEN_65668_1</name>
</gene>
<dbReference type="InterPro" id="IPR036397">
    <property type="entry name" value="RNaseH_sf"/>
</dbReference>
<name>A0A4Y2HIS4_ARAVE</name>
<dbReference type="PANTHER" id="PTHR47326:SF1">
    <property type="entry name" value="HTH PSQ-TYPE DOMAIN-CONTAINING PROTEIN"/>
    <property type="match status" value="1"/>
</dbReference>